<proteinExistence type="predicted"/>
<dbReference type="Pfam" id="PF14497">
    <property type="entry name" value="GST_C_3"/>
    <property type="match status" value="2"/>
</dbReference>
<dbReference type="InterPro" id="IPR010987">
    <property type="entry name" value="Glutathione-S-Trfase_C-like"/>
</dbReference>
<dbReference type="SFLD" id="SFLDG00363">
    <property type="entry name" value="AMPS_(cytGST):_Alpha-__Mu-__Pi"/>
    <property type="match status" value="2"/>
</dbReference>
<evidence type="ECO:0000313" key="4">
    <source>
        <dbReference type="EMBL" id="POM77729.1"/>
    </source>
</evidence>
<name>A0A2P4YJ16_9STRA</name>
<dbReference type="InterPro" id="IPR036249">
    <property type="entry name" value="Thioredoxin-like_sf"/>
</dbReference>
<dbReference type="SUPFAM" id="SSF52833">
    <property type="entry name" value="Thioredoxin-like"/>
    <property type="match status" value="2"/>
</dbReference>
<dbReference type="PROSITE" id="PS50404">
    <property type="entry name" value="GST_NTER"/>
    <property type="match status" value="2"/>
</dbReference>
<reference evidence="4 5" key="1">
    <citation type="journal article" date="2017" name="Genome Biol. Evol.">
        <title>Phytophthora megakarya and P. palmivora, closely related causal agents of cacao black pod rot, underwent increases in genome sizes and gene numbers by different mechanisms.</title>
        <authorList>
            <person name="Ali S.S."/>
            <person name="Shao J."/>
            <person name="Lary D.J."/>
            <person name="Kronmiller B."/>
            <person name="Shen D."/>
            <person name="Strem M.D."/>
            <person name="Amoako-Attah I."/>
            <person name="Akrofi A.Y."/>
            <person name="Begoude B.A."/>
            <person name="Ten Hoopen G.M."/>
            <person name="Coulibaly K."/>
            <person name="Kebe B.I."/>
            <person name="Melnick R.L."/>
            <person name="Guiltinan M.J."/>
            <person name="Tyler B.M."/>
            <person name="Meinhardt L.W."/>
            <person name="Bailey B.A."/>
        </authorList>
    </citation>
    <scope>NUCLEOTIDE SEQUENCE [LARGE SCALE GENOMIC DNA]</scope>
    <source>
        <strain evidence="5">sbr112.9</strain>
    </source>
</reference>
<feature type="domain" description="GST C-terminal" evidence="3">
    <location>
        <begin position="111"/>
        <end position="236"/>
    </location>
</feature>
<feature type="signal peptide" evidence="1">
    <location>
        <begin position="1"/>
        <end position="21"/>
    </location>
</feature>
<feature type="chain" id="PRO_5015162029" evidence="1">
    <location>
        <begin position="22"/>
        <end position="448"/>
    </location>
</feature>
<dbReference type="OrthoDB" id="420389at2759"/>
<evidence type="ECO:0000256" key="1">
    <source>
        <dbReference type="SAM" id="SignalP"/>
    </source>
</evidence>
<dbReference type="SFLD" id="SFLDS00019">
    <property type="entry name" value="Glutathione_Transferase_(cytos"/>
    <property type="match status" value="2"/>
</dbReference>
<dbReference type="GO" id="GO:0004364">
    <property type="term" value="F:glutathione transferase activity"/>
    <property type="evidence" value="ECO:0007669"/>
    <property type="project" value="TreeGrafter"/>
</dbReference>
<protein>
    <submittedName>
        <fullName evidence="4">Glutathione S-transferase</fullName>
    </submittedName>
</protein>
<dbReference type="InterPro" id="IPR036282">
    <property type="entry name" value="Glutathione-S-Trfase_C_sf"/>
</dbReference>
<keyword evidence="1" id="KW-0732">Signal</keyword>
<dbReference type="Pfam" id="PF02798">
    <property type="entry name" value="GST_N"/>
    <property type="match status" value="2"/>
</dbReference>
<dbReference type="EMBL" id="NCKW01002370">
    <property type="protein sequence ID" value="POM77729.1"/>
    <property type="molecule type" value="Genomic_DNA"/>
</dbReference>
<dbReference type="CDD" id="cd03039">
    <property type="entry name" value="GST_N_Sigma_like"/>
    <property type="match status" value="2"/>
</dbReference>
<evidence type="ECO:0000259" key="3">
    <source>
        <dbReference type="PROSITE" id="PS50405"/>
    </source>
</evidence>
<dbReference type="AlphaFoldDB" id="A0A2P4YJ16"/>
<evidence type="ECO:0000259" key="2">
    <source>
        <dbReference type="PROSITE" id="PS50404"/>
    </source>
</evidence>
<feature type="domain" description="GST C-terminal" evidence="3">
    <location>
        <begin position="331"/>
        <end position="448"/>
    </location>
</feature>
<accession>A0A2P4YJ16</accession>
<feature type="domain" description="GST N-terminal" evidence="2">
    <location>
        <begin position="252"/>
        <end position="329"/>
    </location>
</feature>
<keyword evidence="5" id="KW-1185">Reference proteome</keyword>
<dbReference type="SUPFAM" id="SSF47616">
    <property type="entry name" value="GST C-terminal domain-like"/>
    <property type="match status" value="2"/>
</dbReference>
<dbReference type="PANTHER" id="PTHR11571:SF150">
    <property type="entry name" value="GLUTATHIONE S-TRANSFERASE"/>
    <property type="match status" value="1"/>
</dbReference>
<feature type="domain" description="GST N-terminal" evidence="2">
    <location>
        <begin position="32"/>
        <end position="109"/>
    </location>
</feature>
<evidence type="ECO:0000313" key="5">
    <source>
        <dbReference type="Proteomes" id="UP000237271"/>
    </source>
</evidence>
<sequence length="448" mass="49678">MNQFALVAVTAVLVALYHNYFAPQPAVWVAPSQLKLTYFAGAGRAELSRLILSAGNVSFEDERLDRDAFLVIKPTLPLGQVPVLEVDGTTYSQSMAIARYAAKLTGLYPHGPLECLRVDMASESLVDIKALITEITYRTPDETAKAEKTKKLLEESVPKTLKLLEGFVKKGPFFLDNKMTYADLQLFDLVKNALGNFEGFSLDKYPKLAALVGKVETNANCNLHHRHRSFRAHSRISSAPLKFKLLTTMAQPQLKLSYFDGKGRAELTRMIFNYGGIAFTDDRITHADFAALKPTLPFGQVPILEVDGTVYAQSMAIARYAAKLAGLYPSDALEALKADMFSCSLGDLEGPFIDFMFKTQDETEKAQKKKVFIEETVPKFFATLEKTVAGKFILGDKISYADLQFFDFVGNKLGWVFPDYKPDAFPKLAALVANVKAEPKIAAYLSKQ</sequence>
<gene>
    <name evidence="4" type="ORF">PHPALM_4840</name>
</gene>
<dbReference type="InterPro" id="IPR050213">
    <property type="entry name" value="GST_superfamily"/>
</dbReference>
<dbReference type="Proteomes" id="UP000237271">
    <property type="component" value="Unassembled WGS sequence"/>
</dbReference>
<dbReference type="InterPro" id="IPR004046">
    <property type="entry name" value="GST_C"/>
</dbReference>
<dbReference type="FunFam" id="1.20.1050.10:FF:000030">
    <property type="entry name" value="Glutathione S-transferase S1"/>
    <property type="match status" value="2"/>
</dbReference>
<dbReference type="PROSITE" id="PS50405">
    <property type="entry name" value="GST_CTER"/>
    <property type="match status" value="2"/>
</dbReference>
<dbReference type="GO" id="GO:0006749">
    <property type="term" value="P:glutathione metabolic process"/>
    <property type="evidence" value="ECO:0007669"/>
    <property type="project" value="TreeGrafter"/>
</dbReference>
<dbReference type="SFLD" id="SFLDG01205">
    <property type="entry name" value="AMPS.1"/>
    <property type="match status" value="2"/>
</dbReference>
<dbReference type="Gene3D" id="3.40.30.10">
    <property type="entry name" value="Glutaredoxin"/>
    <property type="match status" value="2"/>
</dbReference>
<organism evidence="4 5">
    <name type="scientific">Phytophthora palmivora</name>
    <dbReference type="NCBI Taxonomy" id="4796"/>
    <lineage>
        <taxon>Eukaryota</taxon>
        <taxon>Sar</taxon>
        <taxon>Stramenopiles</taxon>
        <taxon>Oomycota</taxon>
        <taxon>Peronosporomycetes</taxon>
        <taxon>Peronosporales</taxon>
        <taxon>Peronosporaceae</taxon>
        <taxon>Phytophthora</taxon>
    </lineage>
</organism>
<dbReference type="FunFam" id="3.40.30.10:FF:000035">
    <property type="entry name" value="hematopoietic prostaglandin D synthase"/>
    <property type="match status" value="1"/>
</dbReference>
<dbReference type="InterPro" id="IPR040079">
    <property type="entry name" value="Glutathione_S-Trfase"/>
</dbReference>
<dbReference type="InterPro" id="IPR004045">
    <property type="entry name" value="Glutathione_S-Trfase_N"/>
</dbReference>
<dbReference type="Gene3D" id="1.20.1050.10">
    <property type="match status" value="2"/>
</dbReference>
<comment type="caution">
    <text evidence="4">The sequence shown here is derived from an EMBL/GenBank/DDBJ whole genome shotgun (WGS) entry which is preliminary data.</text>
</comment>
<dbReference type="PANTHER" id="PTHR11571">
    <property type="entry name" value="GLUTATHIONE S-TRANSFERASE"/>
    <property type="match status" value="1"/>
</dbReference>
<dbReference type="CDD" id="cd03192">
    <property type="entry name" value="GST_C_Sigma_like"/>
    <property type="match status" value="2"/>
</dbReference>